<dbReference type="EMBL" id="GDKF01009490">
    <property type="protein sequence ID" value="JAT69132.1"/>
    <property type="molecule type" value="Transcribed_RNA"/>
</dbReference>
<gene>
    <name evidence="2" type="ORF">g.15453</name>
    <name evidence="1" type="ORF">g.15463</name>
</gene>
<dbReference type="EMBL" id="GDKF01001009">
    <property type="protein sequence ID" value="JAT77613.1"/>
    <property type="molecule type" value="Transcribed_RNA"/>
</dbReference>
<organism evidence="1">
    <name type="scientific">Auxenochlorella protothecoides</name>
    <name type="common">Green microalga</name>
    <name type="synonym">Chlorella protothecoides</name>
    <dbReference type="NCBI Taxonomy" id="3075"/>
    <lineage>
        <taxon>Eukaryota</taxon>
        <taxon>Viridiplantae</taxon>
        <taxon>Chlorophyta</taxon>
        <taxon>core chlorophytes</taxon>
        <taxon>Trebouxiophyceae</taxon>
        <taxon>Chlorellales</taxon>
        <taxon>Chlorellaceae</taxon>
        <taxon>Auxenochlorella</taxon>
    </lineage>
</organism>
<sequence>MEAMRYLWRCTGPVMSLCEMGIARLRSAEPALQSILHADTSSPMCSSPLPLPCGAPPNMLQLDGHRHARLQGEQGFFSPAFPKVHSAVHRLGEHCGSSHILMGGEGGG</sequence>
<dbReference type="AlphaFoldDB" id="A0A1D1ZQ72"/>
<evidence type="ECO:0000313" key="1">
    <source>
        <dbReference type="EMBL" id="JAT69132.1"/>
    </source>
</evidence>
<name>A0A1D1ZQ72_AUXPR</name>
<feature type="non-terminal residue" evidence="1">
    <location>
        <position position="108"/>
    </location>
</feature>
<proteinExistence type="predicted"/>
<reference evidence="1" key="1">
    <citation type="submission" date="2015-08" db="EMBL/GenBank/DDBJ databases">
        <authorList>
            <person name="Babu N.S."/>
            <person name="Beckwith C.J."/>
            <person name="Beseler K.G."/>
            <person name="Brison A."/>
            <person name="Carone J.V."/>
            <person name="Caskin T.P."/>
            <person name="Diamond M."/>
            <person name="Durham M.E."/>
            <person name="Foxe J.M."/>
            <person name="Go M."/>
            <person name="Henderson B.A."/>
            <person name="Jones I.B."/>
            <person name="McGettigan J.A."/>
            <person name="Micheletti S.J."/>
            <person name="Nasrallah M.E."/>
            <person name="Ortiz D."/>
            <person name="Piller C.R."/>
            <person name="Privatt S.R."/>
            <person name="Schneider S.L."/>
            <person name="Sharp S."/>
            <person name="Smith T.C."/>
            <person name="Stanton J.D."/>
            <person name="Ullery H.E."/>
            <person name="Wilson R.J."/>
            <person name="Serrano M.G."/>
            <person name="Buck G."/>
            <person name="Lee V."/>
            <person name="Wang Y."/>
            <person name="Carvalho R."/>
            <person name="Voegtly L."/>
            <person name="Shi R."/>
            <person name="Duckworth R."/>
            <person name="Johnson A."/>
            <person name="Loviza R."/>
            <person name="Walstead R."/>
            <person name="Shah Z."/>
            <person name="Kiflezghi M."/>
            <person name="Wade K."/>
            <person name="Ball S.L."/>
            <person name="Bradley K.W."/>
            <person name="Asai D.J."/>
            <person name="Bowman C.A."/>
            <person name="Russell D.A."/>
            <person name="Pope W.H."/>
            <person name="Jacobs-Sera D."/>
            <person name="Hendrix R.W."/>
            <person name="Hatfull G.F."/>
        </authorList>
    </citation>
    <scope>NUCLEOTIDE SEQUENCE</scope>
</reference>
<accession>A0A1D1ZQ72</accession>
<protein>
    <submittedName>
        <fullName evidence="1">Uncharacterized protein</fullName>
    </submittedName>
</protein>
<evidence type="ECO:0000313" key="2">
    <source>
        <dbReference type="EMBL" id="JAT77613.1"/>
    </source>
</evidence>